<proteinExistence type="inferred from homology"/>
<comment type="subcellular location">
    <subcellularLocation>
        <location evidence="2">Cell membrane</location>
        <location evidence="2">Sarcolemma</location>
    </subcellularLocation>
    <subcellularLocation>
        <location evidence="3">Cell membrane</location>
        <topology evidence="3">Multi-pass membrane protein</topology>
    </subcellularLocation>
</comment>
<feature type="transmembrane region" description="Helical" evidence="15">
    <location>
        <begin position="131"/>
        <end position="154"/>
    </location>
</feature>
<evidence type="ECO:0000256" key="2">
    <source>
        <dbReference type="ARBA" id="ARBA00004135"/>
    </source>
</evidence>
<keyword evidence="18" id="KW-1185">Reference proteome</keyword>
<feature type="transmembrane region" description="Helical" evidence="15">
    <location>
        <begin position="73"/>
        <end position="94"/>
    </location>
</feature>
<dbReference type="NCBIfam" id="TIGR00879">
    <property type="entry name" value="SP"/>
    <property type="match status" value="1"/>
</dbReference>
<dbReference type="Proteomes" id="UP000472262">
    <property type="component" value="Unassembled WGS sequence"/>
</dbReference>
<feature type="transmembrane region" description="Helical" evidence="15">
    <location>
        <begin position="318"/>
        <end position="340"/>
    </location>
</feature>
<dbReference type="GO" id="GO:0046323">
    <property type="term" value="P:D-glucose import"/>
    <property type="evidence" value="ECO:0007669"/>
    <property type="project" value="TreeGrafter"/>
</dbReference>
<dbReference type="InterPro" id="IPR020846">
    <property type="entry name" value="MFS_dom"/>
</dbReference>
<keyword evidence="7" id="KW-1003">Cell membrane</keyword>
<dbReference type="InParanoid" id="A0A672L7P9"/>
<dbReference type="InterPro" id="IPR036259">
    <property type="entry name" value="MFS_trans_sf"/>
</dbReference>
<dbReference type="AlphaFoldDB" id="A0A672L7P9"/>
<evidence type="ECO:0000256" key="5">
    <source>
        <dbReference type="ARBA" id="ARBA00015973"/>
    </source>
</evidence>
<dbReference type="FunFam" id="1.20.1250.20:FF:001511">
    <property type="entry name" value="Solute carrier family 2, facilitated glucose transporter member 5"/>
    <property type="match status" value="1"/>
</dbReference>
<dbReference type="GO" id="GO:1990539">
    <property type="term" value="P:fructose import across plasma membrane"/>
    <property type="evidence" value="ECO:0007669"/>
    <property type="project" value="UniProtKB-ARBA"/>
</dbReference>
<gene>
    <name evidence="17" type="primary">slc2a5</name>
</gene>
<accession>A0A672L7P9</accession>
<organism evidence="17 18">
    <name type="scientific">Sinocyclocheilus grahami</name>
    <name type="common">Dianchi golden-line fish</name>
    <name type="synonym">Barbus grahami</name>
    <dbReference type="NCBI Taxonomy" id="75366"/>
    <lineage>
        <taxon>Eukaryota</taxon>
        <taxon>Metazoa</taxon>
        <taxon>Chordata</taxon>
        <taxon>Craniata</taxon>
        <taxon>Vertebrata</taxon>
        <taxon>Euteleostomi</taxon>
        <taxon>Actinopterygii</taxon>
        <taxon>Neopterygii</taxon>
        <taxon>Teleostei</taxon>
        <taxon>Ostariophysi</taxon>
        <taxon>Cypriniformes</taxon>
        <taxon>Cyprinidae</taxon>
        <taxon>Cyprininae</taxon>
        <taxon>Sinocyclocheilus</taxon>
    </lineage>
</organism>
<evidence type="ECO:0000256" key="7">
    <source>
        <dbReference type="ARBA" id="ARBA00022475"/>
    </source>
</evidence>
<evidence type="ECO:0000256" key="13">
    <source>
        <dbReference type="ARBA" id="ARBA00031099"/>
    </source>
</evidence>
<reference evidence="17" key="1">
    <citation type="submission" date="2025-08" db="UniProtKB">
        <authorList>
            <consortium name="Ensembl"/>
        </authorList>
    </citation>
    <scope>IDENTIFICATION</scope>
</reference>
<dbReference type="CDD" id="cd17432">
    <property type="entry name" value="MFS_GLUT_Class2"/>
    <property type="match status" value="1"/>
</dbReference>
<dbReference type="InterPro" id="IPR005828">
    <property type="entry name" value="MFS_sugar_transport-like"/>
</dbReference>
<name>A0A672L7P9_SINGR</name>
<dbReference type="GO" id="GO:0070837">
    <property type="term" value="P:dehydroascorbic acid transport"/>
    <property type="evidence" value="ECO:0007669"/>
    <property type="project" value="TreeGrafter"/>
</dbReference>
<evidence type="ECO:0000256" key="1">
    <source>
        <dbReference type="ARBA" id="ARBA00000590"/>
    </source>
</evidence>
<dbReference type="InterPro" id="IPR005829">
    <property type="entry name" value="Sugar_transporter_CS"/>
</dbReference>
<evidence type="ECO:0000256" key="9">
    <source>
        <dbReference type="ARBA" id="ARBA00022692"/>
    </source>
</evidence>
<evidence type="ECO:0000256" key="4">
    <source>
        <dbReference type="ARBA" id="ARBA00007004"/>
    </source>
</evidence>
<evidence type="ECO:0000256" key="8">
    <source>
        <dbReference type="ARBA" id="ARBA00022597"/>
    </source>
</evidence>
<dbReference type="Pfam" id="PF00083">
    <property type="entry name" value="Sugar_tr"/>
    <property type="match status" value="1"/>
</dbReference>
<dbReference type="Gene3D" id="1.20.1250.20">
    <property type="entry name" value="MFS general substrate transporter like domains"/>
    <property type="match status" value="1"/>
</dbReference>
<evidence type="ECO:0000313" key="17">
    <source>
        <dbReference type="Ensembl" id="ENSSGRP00000020377.1"/>
    </source>
</evidence>
<evidence type="ECO:0000259" key="16">
    <source>
        <dbReference type="PROSITE" id="PS50850"/>
    </source>
</evidence>
<feature type="transmembrane region" description="Helical" evidence="15">
    <location>
        <begin position="347"/>
        <end position="369"/>
    </location>
</feature>
<keyword evidence="11 15" id="KW-0472">Membrane</keyword>
<feature type="transmembrane region" description="Helical" evidence="15">
    <location>
        <begin position="106"/>
        <end position="125"/>
    </location>
</feature>
<feature type="transmembrane region" description="Helical" evidence="15">
    <location>
        <begin position="443"/>
        <end position="464"/>
    </location>
</feature>
<evidence type="ECO:0000256" key="10">
    <source>
        <dbReference type="ARBA" id="ARBA00022989"/>
    </source>
</evidence>
<sequence length="513" mass="56386">CSMFAAGCPQTISRERLLTLTLAAASLIAGFGSSFQYGYNVAVINSPATEMKLFYTRIYEDRYGPMSDNLLTLLWSVTVSMFPLGGFFGSLMVAPLVNKFGRKGTLLFNNIFSIVPAIMMGVSEVAGSFEIIIAARFLVGICAGLSSNVVSMYLGEIAPKNYRGAIGIVPQLFITIGIVVAQVFGVRNILGNMEGWPIMLGLTGIPAAIELLLLPFFPESPRYMLIQKGDEKTARKGLQRLRGWEDVDEELCEMRVEEQSEQAEGRLSVLNLFTFRSLRWQLLSVIFMNMGQQLSGVNAIYYYADSIYSSAGVADDHVQYVTVGTGAVNVFMTIAAVFIVEKSGRKLLLLIGFGVCCGACVLLTIALYFQTSLDWIPYVSIVCVITYVIGHAIGPSPIPNVITTEMFRQSSRPPAFMVAGTVHWLSNFTVGLVFPFLERGLGAYSFIIFACICLATLIYIWVVIPETKNKTFLETSKLFAHRNKVDIVVEAGDSEIKETGGESSEQEIKNTFF</sequence>
<dbReference type="PROSITE" id="PS00217">
    <property type="entry name" value="SUGAR_TRANSPORT_2"/>
    <property type="match status" value="1"/>
</dbReference>
<evidence type="ECO:0000256" key="12">
    <source>
        <dbReference type="ARBA" id="ARBA00029961"/>
    </source>
</evidence>
<evidence type="ECO:0000313" key="18">
    <source>
        <dbReference type="Proteomes" id="UP000472262"/>
    </source>
</evidence>
<dbReference type="PANTHER" id="PTHR23503">
    <property type="entry name" value="SOLUTE CARRIER FAMILY 2"/>
    <property type="match status" value="1"/>
</dbReference>
<dbReference type="PRINTS" id="PR00171">
    <property type="entry name" value="SUGRTRNSPORT"/>
</dbReference>
<feature type="transmembrane region" description="Helical" evidence="15">
    <location>
        <begin position="415"/>
        <end position="437"/>
    </location>
</feature>
<feature type="domain" description="Major facilitator superfamily (MFS) profile" evidence="16">
    <location>
        <begin position="26"/>
        <end position="468"/>
    </location>
</feature>
<dbReference type="InterPro" id="IPR003663">
    <property type="entry name" value="Sugar/inositol_transpt"/>
</dbReference>
<dbReference type="InterPro" id="IPR045263">
    <property type="entry name" value="GLUT"/>
</dbReference>
<keyword evidence="10 15" id="KW-1133">Transmembrane helix</keyword>
<dbReference type="PROSITE" id="PS50850">
    <property type="entry name" value="MFS"/>
    <property type="match status" value="1"/>
</dbReference>
<dbReference type="OMA" id="IYYFGTL"/>
<feature type="transmembrane region" description="Helical" evidence="15">
    <location>
        <begin position="282"/>
        <end position="303"/>
    </location>
</feature>
<dbReference type="PANTHER" id="PTHR23503:SF32">
    <property type="entry name" value="SOLUTE CARRIER FAMILY 2, FACILITATED GLUCOSE TRANSPORTER MEMBER 5"/>
    <property type="match status" value="1"/>
</dbReference>
<feature type="transmembrane region" description="Helical" evidence="15">
    <location>
        <begin position="17"/>
        <end position="39"/>
    </location>
</feature>
<evidence type="ECO:0000256" key="6">
    <source>
        <dbReference type="ARBA" id="ARBA00022448"/>
    </source>
</evidence>
<dbReference type="Ensembl" id="ENSSGRT00000022009.1">
    <property type="protein sequence ID" value="ENSSGRP00000020377.1"/>
    <property type="gene ID" value="ENSSGRG00000012152.1"/>
</dbReference>
<protein>
    <recommendedName>
        <fullName evidence="5">Solute carrier family 2, facilitated glucose transporter member 5</fullName>
    </recommendedName>
    <alternativeName>
        <fullName evidence="13">Fructose transporter</fullName>
    </alternativeName>
    <alternativeName>
        <fullName evidence="12">Glucose transporter type 5, small intestine</fullName>
    </alternativeName>
</protein>
<evidence type="ECO:0000256" key="15">
    <source>
        <dbReference type="SAM" id="Phobius"/>
    </source>
</evidence>
<evidence type="ECO:0000256" key="14">
    <source>
        <dbReference type="RuleBase" id="RU003346"/>
    </source>
</evidence>
<keyword evidence="6 14" id="KW-0813">Transport</keyword>
<feature type="transmembrane region" description="Helical" evidence="15">
    <location>
        <begin position="196"/>
        <end position="217"/>
    </location>
</feature>
<dbReference type="SUPFAM" id="SSF103473">
    <property type="entry name" value="MFS general substrate transporter"/>
    <property type="match status" value="1"/>
</dbReference>
<keyword evidence="8" id="KW-0762">Sugar transport</keyword>
<comment type="similarity">
    <text evidence="4">Belongs to the major facilitator superfamily. Sugar transporter (TC 2.A.1.1) family. Glucose transporter subfamily.</text>
</comment>
<feature type="transmembrane region" description="Helical" evidence="15">
    <location>
        <begin position="166"/>
        <end position="184"/>
    </location>
</feature>
<dbReference type="GO" id="GO:0005353">
    <property type="term" value="F:fructose transmembrane transporter activity"/>
    <property type="evidence" value="ECO:0007669"/>
    <property type="project" value="UniProtKB-ARBA"/>
</dbReference>
<dbReference type="GO" id="GO:0042383">
    <property type="term" value="C:sarcolemma"/>
    <property type="evidence" value="ECO:0007669"/>
    <property type="project" value="UniProtKB-SubCell"/>
</dbReference>
<evidence type="ECO:0000256" key="11">
    <source>
        <dbReference type="ARBA" id="ARBA00023136"/>
    </source>
</evidence>
<reference evidence="17" key="2">
    <citation type="submission" date="2025-09" db="UniProtKB">
        <authorList>
            <consortium name="Ensembl"/>
        </authorList>
    </citation>
    <scope>IDENTIFICATION</scope>
</reference>
<feature type="transmembrane region" description="Helical" evidence="15">
    <location>
        <begin position="375"/>
        <end position="394"/>
    </location>
</feature>
<evidence type="ECO:0000256" key="3">
    <source>
        <dbReference type="ARBA" id="ARBA00004651"/>
    </source>
</evidence>
<comment type="catalytic activity">
    <reaction evidence="1">
        <text>D-fructose(out) = D-fructose(in)</text>
        <dbReference type="Rhea" id="RHEA:60372"/>
        <dbReference type="ChEBI" id="CHEBI:37721"/>
    </reaction>
</comment>
<dbReference type="GO" id="GO:0055056">
    <property type="term" value="F:D-glucose transmembrane transporter activity"/>
    <property type="evidence" value="ECO:0007669"/>
    <property type="project" value="TreeGrafter"/>
</dbReference>
<keyword evidence="9 15" id="KW-0812">Transmembrane</keyword>